<keyword evidence="2" id="KW-1185">Reference proteome</keyword>
<evidence type="ECO:0000313" key="2">
    <source>
        <dbReference type="Proteomes" id="UP001062165"/>
    </source>
</evidence>
<proteinExistence type="predicted"/>
<evidence type="ECO:0000313" key="1">
    <source>
        <dbReference type="EMBL" id="UXX78240.1"/>
    </source>
</evidence>
<organism evidence="1 2">
    <name type="scientific">Reichenbachiella carrageenanivorans</name>
    <dbReference type="NCBI Taxonomy" id="2979869"/>
    <lineage>
        <taxon>Bacteria</taxon>
        <taxon>Pseudomonadati</taxon>
        <taxon>Bacteroidota</taxon>
        <taxon>Cytophagia</taxon>
        <taxon>Cytophagales</taxon>
        <taxon>Reichenbachiellaceae</taxon>
        <taxon>Reichenbachiella</taxon>
    </lineage>
</organism>
<gene>
    <name evidence="1" type="ORF">N7E81_12820</name>
</gene>
<dbReference type="RefSeq" id="WP_263049986.1">
    <property type="nucleotide sequence ID" value="NZ_CP106735.1"/>
</dbReference>
<dbReference type="Proteomes" id="UP001062165">
    <property type="component" value="Chromosome"/>
</dbReference>
<accession>A0ABY6CXZ1</accession>
<sequence length="52" mass="6053">MLQALFSRTKDTGRTLKLKFNKEDQNWVVLKGHSIMFIGGEDQCKTYINNFS</sequence>
<protein>
    <submittedName>
        <fullName evidence="1">Uncharacterized protein</fullName>
    </submittedName>
</protein>
<dbReference type="EMBL" id="CP106735">
    <property type="protein sequence ID" value="UXX78240.1"/>
    <property type="molecule type" value="Genomic_DNA"/>
</dbReference>
<name>A0ABY6CXZ1_9BACT</name>
<reference evidence="1" key="1">
    <citation type="submission" date="2022-10" db="EMBL/GenBank/DDBJ databases">
        <title>Comparative genomics and taxonomic characterization of three novel marine species of genus Reichenbachiella exhibiting antioxidant and polysaccharide degradation activities.</title>
        <authorList>
            <person name="Muhammad N."/>
            <person name="Lee Y.-J."/>
            <person name="Ko J."/>
            <person name="Kim S.-G."/>
        </authorList>
    </citation>
    <scope>NUCLEOTIDE SEQUENCE</scope>
    <source>
        <strain evidence="1">Wsw4-B4</strain>
    </source>
</reference>